<reference evidence="2" key="2">
    <citation type="journal article" date="2006" name="PLoS Pathog.">
        <title>New perspectives on host-parasite interplay by comparative transcriptomic and proteomic analyses of Schistosoma japonicum.</title>
        <authorList>
            <person name="Liu F."/>
            <person name="Lu J."/>
            <person name="Hu W."/>
            <person name="Wang S.Y."/>
            <person name="Cui S.J."/>
            <person name="Chi M."/>
            <person name="Yan Q."/>
            <person name="Wang X.R."/>
            <person name="Song H.D."/>
            <person name="Xu X.N."/>
            <person name="Wang J.J."/>
            <person name="Zhang X.L."/>
            <person name="Zhang X."/>
            <person name="Wang Z.Q."/>
            <person name="Xue C.L."/>
            <person name="Brindley P.J."/>
            <person name="McManus D.P."/>
            <person name="Yang P.Y."/>
            <person name="Feng Z."/>
            <person name="Chen Z."/>
            <person name="Han Z.G."/>
        </authorList>
    </citation>
    <scope>NUCLEOTIDE SEQUENCE</scope>
</reference>
<name>Q5DBP7_SCHJA</name>
<feature type="signal peptide" evidence="1">
    <location>
        <begin position="1"/>
        <end position="20"/>
    </location>
</feature>
<dbReference type="AlphaFoldDB" id="Q5DBP7"/>
<sequence length="181" mass="21282">MFSNIFFFIFFHSMVMYCNGVEDEEEYLPQEVKQATEKYSYAVFKFLNSLYILLSQETLLNPSSGQEAVCSECKRLEFLRSSKTAKEYLTGKNVADKSLLYTFEERFERAGKYEKTTMSAINDHKILIKRSEEKWTAREDLNEVEKKYFVQTRQNANTKSTCFRTKIKICLSLSIHTNLDD</sequence>
<protein>
    <submittedName>
        <fullName evidence="2">SJCHGC03584 protein</fullName>
    </submittedName>
</protein>
<dbReference type="EMBL" id="AY815027">
    <property type="protein sequence ID" value="AAW26759.1"/>
    <property type="molecule type" value="mRNA"/>
</dbReference>
<keyword evidence="1" id="KW-0732">Signal</keyword>
<reference evidence="2" key="1">
    <citation type="submission" date="2004-11" db="EMBL/GenBank/DDBJ databases">
        <title>The full-length cDNA sequences of Schistosoma japonicum genes.</title>
        <authorList>
            <person name="Han Z."/>
        </authorList>
    </citation>
    <scope>NUCLEOTIDE SEQUENCE</scope>
</reference>
<feature type="chain" id="PRO_5004254916" evidence="1">
    <location>
        <begin position="21"/>
        <end position="181"/>
    </location>
</feature>
<proteinExistence type="evidence at transcript level"/>
<evidence type="ECO:0000313" key="2">
    <source>
        <dbReference type="EMBL" id="AAW26759.1"/>
    </source>
</evidence>
<organism evidence="2">
    <name type="scientific">Schistosoma japonicum</name>
    <name type="common">Blood fluke</name>
    <dbReference type="NCBI Taxonomy" id="6182"/>
    <lineage>
        <taxon>Eukaryota</taxon>
        <taxon>Metazoa</taxon>
        <taxon>Spiralia</taxon>
        <taxon>Lophotrochozoa</taxon>
        <taxon>Platyhelminthes</taxon>
        <taxon>Trematoda</taxon>
        <taxon>Digenea</taxon>
        <taxon>Strigeidida</taxon>
        <taxon>Schistosomatoidea</taxon>
        <taxon>Schistosomatidae</taxon>
        <taxon>Schistosoma</taxon>
    </lineage>
</organism>
<evidence type="ECO:0000256" key="1">
    <source>
        <dbReference type="SAM" id="SignalP"/>
    </source>
</evidence>
<accession>Q5DBP7</accession>